<organism evidence="1 2">
    <name type="scientific">Epilithonimonas ginsengisoli</name>
    <dbReference type="NCBI Taxonomy" id="1245592"/>
    <lineage>
        <taxon>Bacteria</taxon>
        <taxon>Pseudomonadati</taxon>
        <taxon>Bacteroidota</taxon>
        <taxon>Flavobacteriia</taxon>
        <taxon>Flavobacteriales</taxon>
        <taxon>Weeksellaceae</taxon>
        <taxon>Chryseobacterium group</taxon>
        <taxon>Epilithonimonas</taxon>
    </lineage>
</organism>
<evidence type="ECO:0000313" key="2">
    <source>
        <dbReference type="Proteomes" id="UP001204439"/>
    </source>
</evidence>
<comment type="caution">
    <text evidence="1">The sequence shown here is derived from an EMBL/GenBank/DDBJ whole genome shotgun (WGS) entry which is preliminary data.</text>
</comment>
<sequence>MLPKYLEYIYIPTDKYEEWQEEQISKTEKIDVNEQQSITYGVLVLQPSSNTKIHYLIHLKKLSEHSISLSREQVFVNDAAPDLVLEKMMDLASTALYPLEISVDEHGAIDKIGNAQEIKSRWKKNTLPSIQQYYAGDVAANLVRKMDSFYEKIDTSPSLLEKDFFLQLFLFLKINLQETSRETADLSIYLPVVPRKITYQTIIGPRNRSASADQMLVEIRGHQKKDYRSTSSVGNISLDISISRRTHAITAITGMLSAEENNQEKQIFVEIYVMNEYI</sequence>
<gene>
    <name evidence="1" type="ORF">NG800_018915</name>
</gene>
<dbReference type="Proteomes" id="UP001204439">
    <property type="component" value="Unassembled WGS sequence"/>
</dbReference>
<proteinExistence type="predicted"/>
<keyword evidence="2" id="KW-1185">Reference proteome</keyword>
<evidence type="ECO:0000313" key="1">
    <source>
        <dbReference type="EMBL" id="MDW8551002.1"/>
    </source>
</evidence>
<dbReference type="EMBL" id="JAMXLT020000057">
    <property type="protein sequence ID" value="MDW8551002.1"/>
    <property type="molecule type" value="Genomic_DNA"/>
</dbReference>
<dbReference type="RefSeq" id="WP_131797850.1">
    <property type="nucleotide sequence ID" value="NZ_JAMXLT020000057.1"/>
</dbReference>
<name>A0ABU4JMV9_9FLAO</name>
<reference evidence="1 2" key="1">
    <citation type="submission" date="2023-11" db="EMBL/GenBank/DDBJ databases">
        <title>First isolation, identification, and characterization of non-pathogenic Epilithonimonas ginsengisoli isolated from diseased farmed rainbow trout (Oncorhynchus mykiss) in Chile.</title>
        <authorList>
            <person name="Miranda C.D."/>
            <person name="Irgang R."/>
            <person name="Concha C."/>
            <person name="Rojas R."/>
            <person name="Avendano R."/>
        </authorList>
    </citation>
    <scope>NUCLEOTIDE SEQUENCE [LARGE SCALE GENOMIC DNA]</scope>
    <source>
        <strain evidence="1 2">FP99</strain>
    </source>
</reference>
<protein>
    <submittedName>
        <fullName evidence="1">Uncharacterized protein</fullName>
    </submittedName>
</protein>
<accession>A0ABU4JMV9</accession>